<gene>
    <name evidence="2" type="ORF">PhaeoP97_03342</name>
</gene>
<dbReference type="EMBL" id="CP016364">
    <property type="protein sequence ID" value="APG48696.1"/>
    <property type="molecule type" value="Genomic_DNA"/>
</dbReference>
<evidence type="ECO:0000313" key="2">
    <source>
        <dbReference type="EMBL" id="APG48696.1"/>
    </source>
</evidence>
<dbReference type="Pfam" id="PF20172">
    <property type="entry name" value="DUF6538"/>
    <property type="match status" value="1"/>
</dbReference>
<dbReference type="STRING" id="1844006.PhaeoP97_03342"/>
<evidence type="ECO:0000313" key="3">
    <source>
        <dbReference type="Proteomes" id="UP000183859"/>
    </source>
</evidence>
<organism evidence="2 3">
    <name type="scientific">Phaeobacter porticola</name>
    <dbReference type="NCBI Taxonomy" id="1844006"/>
    <lineage>
        <taxon>Bacteria</taxon>
        <taxon>Pseudomonadati</taxon>
        <taxon>Pseudomonadota</taxon>
        <taxon>Alphaproteobacteria</taxon>
        <taxon>Rhodobacterales</taxon>
        <taxon>Roseobacteraceae</taxon>
        <taxon>Phaeobacter</taxon>
    </lineage>
</organism>
<name>A0A1L3I9D9_9RHOB</name>
<evidence type="ECO:0000259" key="1">
    <source>
        <dbReference type="Pfam" id="PF20172"/>
    </source>
</evidence>
<accession>A0A1L3I9D9</accession>
<proteinExistence type="predicted"/>
<dbReference type="InterPro" id="IPR046668">
    <property type="entry name" value="DUF6538"/>
</dbReference>
<protein>
    <submittedName>
        <fullName evidence="2">Phage integrase-like protein</fullName>
    </submittedName>
</protein>
<dbReference type="KEGG" id="php:PhaeoP97_03342"/>
<feature type="domain" description="DUF6538" evidence="1">
    <location>
        <begin position="21"/>
        <end position="79"/>
    </location>
</feature>
<dbReference type="Proteomes" id="UP000183859">
    <property type="component" value="Chromosome"/>
</dbReference>
<sequence>MELPSGAECGATFLPTKTANHVELRGRTYYFRVRVPKEFADVEPLAEINRSLKTRDPTEAAARAATVRMALFAEWQAKRAGLVADTRVIFDASMDILKDWGMRFCSMEDLISGPVEQLLSRIEALTDVDPSSSAGLGTIYLPDVLIHETALRMPILKEAEIRDKSARQRRELCQQANPLCSPNDRHALQGHSVAVEQAKQRLGRDEGQKTNI</sequence>
<reference evidence="3" key="1">
    <citation type="submission" date="2016-07" db="EMBL/GenBank/DDBJ databases">
        <title>Phaeobacter portensis sp. nov., a tropodithietic acid producing bacterium isolated from a German harbor.</title>
        <authorList>
            <person name="Freese H.M."/>
            <person name="Bunk B."/>
            <person name="Breider S."/>
            <person name="Brinkhoff T."/>
        </authorList>
    </citation>
    <scope>NUCLEOTIDE SEQUENCE [LARGE SCALE GENOMIC DNA]</scope>
    <source>
        <strain evidence="3">P97</strain>
    </source>
</reference>
<dbReference type="AlphaFoldDB" id="A0A1L3I9D9"/>
<keyword evidence="3" id="KW-1185">Reference proteome</keyword>